<name>A0ABT3L7K3_9CYAN</name>
<sequence>MRQKLSDGVWSVILGVAVGTAAYGVSLSPKTGVLVGVTSGATAGASIIRLRTIVEQQHQHLQDLHQTLHQELHSATQKELNQALTQKLPQELRSAIQKWLNLPSTPSGEKTLIRTVSPPPDDPILIQTLPTVPQKALDWLTNQGITIQNYKNNQDQKVQDTELIFNRIALLLGNKYSTIKTFYKRIKHTVPKGTNFGVDLSSKTEQEIRDCTHFGKQLQKYAFLKNYWYDKNGKIIHATPQNTPQFQNFFSGEWFERFVFLKVASLLEELSLEYECVMNPQIKLPNGNNGELDLFFLIEEMPLWIECKTGNFQKHIVKYSQLRPTLKVEPERAFIVILDICEEDAEVNSKLHSIRVLNENNFTEVIAKILKGEREITVSEPSAPPVIPKTLRVSQEVQKLTTMLNKEGVRPLSTERKAVIKKLLELWNNDPTPRNVIELKALVFDRLDPEELPNFSKSKLQDIFNALLEGQCFLDAQGNSLILRKQVVHRVVSEQLEELDRRCIERYASVVLGENSDYFDSPDNVALFEKVVGGNVPPPDVLARLKTTSPK</sequence>
<evidence type="ECO:0000313" key="2">
    <source>
        <dbReference type="Proteomes" id="UP001526426"/>
    </source>
</evidence>
<dbReference type="EMBL" id="JAIHOM010000074">
    <property type="protein sequence ID" value="MCW6037496.1"/>
    <property type="molecule type" value="Genomic_DNA"/>
</dbReference>
<accession>A0ABT3L7K3</accession>
<reference evidence="1 2" key="1">
    <citation type="submission" date="2021-08" db="EMBL/GenBank/DDBJ databases">
        <title>Draft genome sequence of Spirulina subsalsa with high tolerance to salinity and hype-accumulation of phycocyanin.</title>
        <authorList>
            <person name="Pei H."/>
            <person name="Jiang L."/>
        </authorList>
    </citation>
    <scope>NUCLEOTIDE SEQUENCE [LARGE SCALE GENOMIC DNA]</scope>
    <source>
        <strain evidence="1 2">FACHB-351</strain>
    </source>
</reference>
<dbReference type="RefSeq" id="WP_265265353.1">
    <property type="nucleotide sequence ID" value="NZ_JAIHOM010000074.1"/>
</dbReference>
<proteinExistence type="predicted"/>
<comment type="caution">
    <text evidence="1">The sequence shown here is derived from an EMBL/GenBank/DDBJ whole genome shotgun (WGS) entry which is preliminary data.</text>
</comment>
<dbReference type="Proteomes" id="UP001526426">
    <property type="component" value="Unassembled WGS sequence"/>
</dbReference>
<protein>
    <submittedName>
        <fullName evidence="1">Uncharacterized protein</fullName>
    </submittedName>
</protein>
<keyword evidence="2" id="KW-1185">Reference proteome</keyword>
<dbReference type="InterPro" id="IPR011856">
    <property type="entry name" value="tRNA_endonuc-like_dom_sf"/>
</dbReference>
<organism evidence="1 2">
    <name type="scientific">Spirulina subsalsa FACHB-351</name>
    <dbReference type="NCBI Taxonomy" id="234711"/>
    <lineage>
        <taxon>Bacteria</taxon>
        <taxon>Bacillati</taxon>
        <taxon>Cyanobacteriota</taxon>
        <taxon>Cyanophyceae</taxon>
        <taxon>Spirulinales</taxon>
        <taxon>Spirulinaceae</taxon>
        <taxon>Spirulina</taxon>
    </lineage>
</organism>
<dbReference type="SUPFAM" id="SSF52980">
    <property type="entry name" value="Restriction endonuclease-like"/>
    <property type="match status" value="1"/>
</dbReference>
<evidence type="ECO:0000313" key="1">
    <source>
        <dbReference type="EMBL" id="MCW6037496.1"/>
    </source>
</evidence>
<dbReference type="Gene3D" id="3.40.1350.10">
    <property type="match status" value="1"/>
</dbReference>
<dbReference type="InterPro" id="IPR011335">
    <property type="entry name" value="Restrct_endonuc-II-like"/>
</dbReference>
<gene>
    <name evidence="1" type="ORF">K4A83_14610</name>
</gene>